<sequence>MHMAGGERKNVAWRLQLARTEPASGCCLVMAVTPFMIPAAREKHVFVWNVIWQIKWRFHVSDEACLLLDMVWPGETALL</sequence>
<dbReference type="Proteomes" id="UP000447434">
    <property type="component" value="Chromosome 17"/>
</dbReference>
<keyword evidence="2" id="KW-1185">Reference proteome</keyword>
<gene>
    <name evidence="1" type="ORF">Lalb_Chr17g0337721</name>
</gene>
<dbReference type="EMBL" id="WOCE01000017">
    <property type="protein sequence ID" value="KAE9595338.1"/>
    <property type="molecule type" value="Genomic_DNA"/>
</dbReference>
<dbReference type="AlphaFoldDB" id="A0A6A4P7Q5"/>
<comment type="caution">
    <text evidence="1">The sequence shown here is derived from an EMBL/GenBank/DDBJ whole genome shotgun (WGS) entry which is preliminary data.</text>
</comment>
<proteinExistence type="predicted"/>
<evidence type="ECO:0000313" key="2">
    <source>
        <dbReference type="Proteomes" id="UP000447434"/>
    </source>
</evidence>
<reference evidence="2" key="1">
    <citation type="journal article" date="2020" name="Nat. Commun.">
        <title>Genome sequence of the cluster root forming white lupin.</title>
        <authorList>
            <person name="Hufnagel B."/>
            <person name="Marques A."/>
            <person name="Soriano A."/>
            <person name="Marques L."/>
            <person name="Divol F."/>
            <person name="Doumas P."/>
            <person name="Sallet E."/>
            <person name="Mancinotti D."/>
            <person name="Carrere S."/>
            <person name="Marande W."/>
            <person name="Arribat S."/>
            <person name="Keller J."/>
            <person name="Huneau C."/>
            <person name="Blein T."/>
            <person name="Aime D."/>
            <person name="Laguerre M."/>
            <person name="Taylor J."/>
            <person name="Schubert V."/>
            <person name="Nelson M."/>
            <person name="Geu-Flores F."/>
            <person name="Crespi M."/>
            <person name="Gallardo-Guerrero K."/>
            <person name="Delaux P.-M."/>
            <person name="Salse J."/>
            <person name="Berges H."/>
            <person name="Guyot R."/>
            <person name="Gouzy J."/>
            <person name="Peret B."/>
        </authorList>
    </citation>
    <scope>NUCLEOTIDE SEQUENCE [LARGE SCALE GENOMIC DNA]</scope>
    <source>
        <strain evidence="2">cv. Amiga</strain>
    </source>
</reference>
<evidence type="ECO:0000313" key="1">
    <source>
        <dbReference type="EMBL" id="KAE9595338.1"/>
    </source>
</evidence>
<organism evidence="1 2">
    <name type="scientific">Lupinus albus</name>
    <name type="common">White lupine</name>
    <name type="synonym">Lupinus termis</name>
    <dbReference type="NCBI Taxonomy" id="3870"/>
    <lineage>
        <taxon>Eukaryota</taxon>
        <taxon>Viridiplantae</taxon>
        <taxon>Streptophyta</taxon>
        <taxon>Embryophyta</taxon>
        <taxon>Tracheophyta</taxon>
        <taxon>Spermatophyta</taxon>
        <taxon>Magnoliopsida</taxon>
        <taxon>eudicotyledons</taxon>
        <taxon>Gunneridae</taxon>
        <taxon>Pentapetalae</taxon>
        <taxon>rosids</taxon>
        <taxon>fabids</taxon>
        <taxon>Fabales</taxon>
        <taxon>Fabaceae</taxon>
        <taxon>Papilionoideae</taxon>
        <taxon>50 kb inversion clade</taxon>
        <taxon>genistoids sensu lato</taxon>
        <taxon>core genistoids</taxon>
        <taxon>Genisteae</taxon>
        <taxon>Lupinus</taxon>
    </lineage>
</organism>
<protein>
    <submittedName>
        <fullName evidence="1">Uncharacterized protein</fullName>
    </submittedName>
</protein>
<name>A0A6A4P7Q5_LUPAL</name>
<accession>A0A6A4P7Q5</accession>